<protein>
    <recommendedName>
        <fullName evidence="4">Myb/SANT-like domain-containing protein</fullName>
    </recommendedName>
</protein>
<evidence type="ECO:0008006" key="4">
    <source>
        <dbReference type="Google" id="ProtNLM"/>
    </source>
</evidence>
<feature type="region of interest" description="Disordered" evidence="1">
    <location>
        <begin position="124"/>
        <end position="167"/>
    </location>
</feature>
<feature type="compositionally biased region" description="Basic and acidic residues" evidence="1">
    <location>
        <begin position="346"/>
        <end position="356"/>
    </location>
</feature>
<accession>A0AAN6NZK6</accession>
<dbReference type="EMBL" id="MU859096">
    <property type="protein sequence ID" value="KAK3954013.1"/>
    <property type="molecule type" value="Genomic_DNA"/>
</dbReference>
<evidence type="ECO:0000256" key="1">
    <source>
        <dbReference type="SAM" id="MobiDB-lite"/>
    </source>
</evidence>
<reference evidence="2" key="1">
    <citation type="journal article" date="2023" name="Mol. Phylogenet. Evol.">
        <title>Genome-scale phylogeny and comparative genomics of the fungal order Sordariales.</title>
        <authorList>
            <person name="Hensen N."/>
            <person name="Bonometti L."/>
            <person name="Westerberg I."/>
            <person name="Brannstrom I.O."/>
            <person name="Guillou S."/>
            <person name="Cros-Aarteil S."/>
            <person name="Calhoun S."/>
            <person name="Haridas S."/>
            <person name="Kuo A."/>
            <person name="Mondo S."/>
            <person name="Pangilinan J."/>
            <person name="Riley R."/>
            <person name="LaButti K."/>
            <person name="Andreopoulos B."/>
            <person name="Lipzen A."/>
            <person name="Chen C."/>
            <person name="Yan M."/>
            <person name="Daum C."/>
            <person name="Ng V."/>
            <person name="Clum A."/>
            <person name="Steindorff A."/>
            <person name="Ohm R.A."/>
            <person name="Martin F."/>
            <person name="Silar P."/>
            <person name="Natvig D.O."/>
            <person name="Lalanne C."/>
            <person name="Gautier V."/>
            <person name="Ament-Velasquez S.L."/>
            <person name="Kruys A."/>
            <person name="Hutchinson M.I."/>
            <person name="Powell A.J."/>
            <person name="Barry K."/>
            <person name="Miller A.N."/>
            <person name="Grigoriev I.V."/>
            <person name="Debuchy R."/>
            <person name="Gladieux P."/>
            <person name="Hiltunen Thoren M."/>
            <person name="Johannesson H."/>
        </authorList>
    </citation>
    <scope>NUCLEOTIDE SEQUENCE</scope>
    <source>
        <strain evidence="2">CBS 626.80</strain>
    </source>
</reference>
<evidence type="ECO:0000313" key="2">
    <source>
        <dbReference type="EMBL" id="KAK3954013.1"/>
    </source>
</evidence>
<dbReference type="AlphaFoldDB" id="A0AAN6NZK6"/>
<sequence length="468" mass="52435">MISNTPYEAAINLSSLPAANRRMTIAEYLDCNSDPIMYGSEPAVATQPHTQQPSQIDHSLDSQVYQIDCESQSQSLQSQSSPSPIPVSALVSAPAAVGSPHSMGTVDSSVSSINAFVSYDILPSHQPSQSSQLTTPTKRGSQSASQPRKKARTGQSQPTQPTQPTRINYTRDMTDQIMKWFQDAKRADLFASTNARNWGEAWEHVLNLCRQAWPEFGDLWTAKAIKSKYDNEKARYCIWKTVLETSGVAYDWETNLPKASEEIWAKFLNQRNTESKNYNWLRTTPLGDRSVYEDVYWREKAAGHNISEAGEIGGDENPADRRARVSNTSDENDSQGQPNTPVRETTVQKRNRETDPNRTPVAVNYEDAVSVRSRRTPRPSIAAASSIIDKLGESLVSAANLLASLPGAADFQKAAIDINKRFADKLTAEEMMTVIDYMERRPMRAVKYNSVIEEVKWLYVQKWKEEEE</sequence>
<proteinExistence type="predicted"/>
<reference evidence="2" key="2">
    <citation type="submission" date="2023-06" db="EMBL/GenBank/DDBJ databases">
        <authorList>
            <consortium name="Lawrence Berkeley National Laboratory"/>
            <person name="Mondo S.J."/>
            <person name="Hensen N."/>
            <person name="Bonometti L."/>
            <person name="Westerberg I."/>
            <person name="Brannstrom I.O."/>
            <person name="Guillou S."/>
            <person name="Cros-Aarteil S."/>
            <person name="Calhoun S."/>
            <person name="Haridas S."/>
            <person name="Kuo A."/>
            <person name="Pangilinan J."/>
            <person name="Riley R."/>
            <person name="Labutti K."/>
            <person name="Andreopoulos B."/>
            <person name="Lipzen A."/>
            <person name="Chen C."/>
            <person name="Yanf M."/>
            <person name="Daum C."/>
            <person name="Ng V."/>
            <person name="Clum A."/>
            <person name="Steindorff A."/>
            <person name="Ohm R."/>
            <person name="Martin F."/>
            <person name="Silar P."/>
            <person name="Natvig D."/>
            <person name="Lalanne C."/>
            <person name="Gautier V."/>
            <person name="Ament-Velasquez S.L."/>
            <person name="Kruys A."/>
            <person name="Hutchinson M.I."/>
            <person name="Powell A.J."/>
            <person name="Barry K."/>
            <person name="Miller A.N."/>
            <person name="Grigoriev I.V."/>
            <person name="Debuchy R."/>
            <person name="Gladieux P."/>
            <person name="Thoren M.H."/>
            <person name="Johannesson H."/>
        </authorList>
    </citation>
    <scope>NUCLEOTIDE SEQUENCE</scope>
    <source>
        <strain evidence="2">CBS 626.80</strain>
    </source>
</reference>
<feature type="region of interest" description="Disordered" evidence="1">
    <location>
        <begin position="307"/>
        <end position="362"/>
    </location>
</feature>
<evidence type="ECO:0000313" key="3">
    <source>
        <dbReference type="Proteomes" id="UP001303222"/>
    </source>
</evidence>
<feature type="compositionally biased region" description="Polar residues" evidence="1">
    <location>
        <begin position="325"/>
        <end position="345"/>
    </location>
</feature>
<keyword evidence="3" id="KW-1185">Reference proteome</keyword>
<name>A0AAN6NZK6_9PEZI</name>
<dbReference type="Proteomes" id="UP001303222">
    <property type="component" value="Unassembled WGS sequence"/>
</dbReference>
<gene>
    <name evidence="2" type="ORF">QBC32DRAFT_337417</name>
</gene>
<feature type="compositionally biased region" description="Low complexity" evidence="1">
    <location>
        <begin position="124"/>
        <end position="137"/>
    </location>
</feature>
<organism evidence="2 3">
    <name type="scientific">Pseudoneurospora amorphoporcata</name>
    <dbReference type="NCBI Taxonomy" id="241081"/>
    <lineage>
        <taxon>Eukaryota</taxon>
        <taxon>Fungi</taxon>
        <taxon>Dikarya</taxon>
        <taxon>Ascomycota</taxon>
        <taxon>Pezizomycotina</taxon>
        <taxon>Sordariomycetes</taxon>
        <taxon>Sordariomycetidae</taxon>
        <taxon>Sordariales</taxon>
        <taxon>Sordariaceae</taxon>
        <taxon>Pseudoneurospora</taxon>
    </lineage>
</organism>
<comment type="caution">
    <text evidence="2">The sequence shown here is derived from an EMBL/GenBank/DDBJ whole genome shotgun (WGS) entry which is preliminary data.</text>
</comment>